<proteinExistence type="predicted"/>
<sequence length="150" mass="16973">MGRKLQVLFLCNANSARSLMGEALLNHMAGDLCEAFSAGVEPDTPHEHTLAALREFGIPTEGLASEPIERYADRHFDAVMILCEKAQQRCRDWQGRTDELIYWDIPDPRLHEGPTAYTRALRDIRGRLELWVAVKRRQQRRAEGSGVSDG</sequence>
<dbReference type="Gene3D" id="3.40.50.2300">
    <property type="match status" value="1"/>
</dbReference>
<evidence type="ECO:0000259" key="2">
    <source>
        <dbReference type="SMART" id="SM00226"/>
    </source>
</evidence>
<keyword evidence="3" id="KW-0560">Oxidoreductase</keyword>
<dbReference type="Proteomes" id="UP001252270">
    <property type="component" value="Unassembled WGS sequence"/>
</dbReference>
<gene>
    <name evidence="3" type="ORF">QC820_03255</name>
</gene>
<dbReference type="EMBL" id="JARWAL010000002">
    <property type="protein sequence ID" value="MDR5891819.1"/>
    <property type="molecule type" value="Genomic_DNA"/>
</dbReference>
<name>A0ABU1GIM0_9GAMM</name>
<evidence type="ECO:0000313" key="4">
    <source>
        <dbReference type="Proteomes" id="UP001252270"/>
    </source>
</evidence>
<keyword evidence="4" id="KW-1185">Reference proteome</keyword>
<dbReference type="CDD" id="cd16345">
    <property type="entry name" value="LMWP_ArsC"/>
    <property type="match status" value="1"/>
</dbReference>
<dbReference type="RefSeq" id="WP_309635746.1">
    <property type="nucleotide sequence ID" value="NZ_JARWAL010000002.1"/>
</dbReference>
<dbReference type="InterPro" id="IPR023485">
    <property type="entry name" value="Ptyr_pPase"/>
</dbReference>
<dbReference type="Pfam" id="PF01451">
    <property type="entry name" value="LMWPc"/>
    <property type="match status" value="1"/>
</dbReference>
<evidence type="ECO:0000313" key="3">
    <source>
        <dbReference type="EMBL" id="MDR5891819.1"/>
    </source>
</evidence>
<organism evidence="3 4">
    <name type="scientific">Halomonas mongoliensis</name>
    <dbReference type="NCBI Taxonomy" id="321265"/>
    <lineage>
        <taxon>Bacteria</taxon>
        <taxon>Pseudomonadati</taxon>
        <taxon>Pseudomonadota</taxon>
        <taxon>Gammaproteobacteria</taxon>
        <taxon>Oceanospirillales</taxon>
        <taxon>Halomonadaceae</taxon>
        <taxon>Halomonas</taxon>
    </lineage>
</organism>
<comment type="caution">
    <text evidence="3">The sequence shown here is derived from an EMBL/GenBank/DDBJ whole genome shotgun (WGS) entry which is preliminary data.</text>
</comment>
<accession>A0ABU1GIM0</accession>
<protein>
    <submittedName>
        <fullName evidence="3">Arsenate reductase ArsC</fullName>
        <ecNumber evidence="3">1.20.4.4</ecNumber>
    </submittedName>
</protein>
<dbReference type="SUPFAM" id="SSF52788">
    <property type="entry name" value="Phosphotyrosine protein phosphatases I"/>
    <property type="match status" value="1"/>
</dbReference>
<dbReference type="EC" id="1.20.4.4" evidence="3"/>
<dbReference type="InterPro" id="IPR036196">
    <property type="entry name" value="Ptyr_pPase_sf"/>
</dbReference>
<dbReference type="PANTHER" id="PTHR43428:SF1">
    <property type="entry name" value="ARSENATE REDUCTASE"/>
    <property type="match status" value="1"/>
</dbReference>
<feature type="domain" description="Phosphotyrosine protein phosphatase I" evidence="2">
    <location>
        <begin position="5"/>
        <end position="134"/>
    </location>
</feature>
<evidence type="ECO:0000256" key="1">
    <source>
        <dbReference type="ARBA" id="ARBA00022849"/>
    </source>
</evidence>
<dbReference type="GO" id="GO:0030612">
    <property type="term" value="F:arsenate reductase (thioredoxin) activity"/>
    <property type="evidence" value="ECO:0007669"/>
    <property type="project" value="UniProtKB-EC"/>
</dbReference>
<keyword evidence="1" id="KW-0059">Arsenical resistance</keyword>
<dbReference type="SMART" id="SM00226">
    <property type="entry name" value="LMWPc"/>
    <property type="match status" value="1"/>
</dbReference>
<reference evidence="3 4" key="1">
    <citation type="submission" date="2023-04" db="EMBL/GenBank/DDBJ databases">
        <title>A long-awaited taxogenomic arrangement of the family Halomonadaceae.</title>
        <authorList>
            <person name="De La Haba R."/>
            <person name="Chuvochina M."/>
            <person name="Wittouck S."/>
            <person name="Arahal D.R."/>
            <person name="Sanchez-Porro C."/>
            <person name="Hugenholtz P."/>
            <person name="Ventosa A."/>
        </authorList>
    </citation>
    <scope>NUCLEOTIDE SEQUENCE [LARGE SCALE GENOMIC DNA]</scope>
    <source>
        <strain evidence="3 4">DSM 17332</strain>
    </source>
</reference>
<dbReference type="PANTHER" id="PTHR43428">
    <property type="entry name" value="ARSENATE REDUCTASE"/>
    <property type="match status" value="1"/>
</dbReference>